<dbReference type="EMBL" id="AZJT01000021">
    <property type="protein sequence ID" value="ETW91064.1"/>
    <property type="molecule type" value="Genomic_DNA"/>
</dbReference>
<name>A0A0E2Q2H9_STRTR</name>
<dbReference type="Proteomes" id="UP000024559">
    <property type="component" value="Chromosome"/>
</dbReference>
<accession>A0A0E2Q2H9</accession>
<organism evidence="1 2">
    <name type="scientific">Streptococcus thermophilus M17PTZA496</name>
    <dbReference type="NCBI Taxonomy" id="1433289"/>
    <lineage>
        <taxon>Bacteria</taxon>
        <taxon>Bacillati</taxon>
        <taxon>Bacillota</taxon>
        <taxon>Bacilli</taxon>
        <taxon>Lactobacillales</taxon>
        <taxon>Streptococcaceae</taxon>
        <taxon>Streptococcus</taxon>
    </lineage>
</organism>
<proteinExistence type="predicted"/>
<dbReference type="HOGENOM" id="CLU_3206058_0_0_9"/>
<protein>
    <submittedName>
        <fullName evidence="1">Uncharacterized protein</fullName>
    </submittedName>
</protein>
<gene>
    <name evidence="1" type="ORF">X841_02975</name>
</gene>
<dbReference type="AlphaFoldDB" id="A0A0E2Q2H9"/>
<sequence>MIRKDLLNLWIFRGFMMFKKDREKIQKSCIFLLTSDSGNGILYKV</sequence>
<reference evidence="2" key="1">
    <citation type="submission" date="2013-12" db="EMBL/GenBank/DDBJ databases">
        <title>Genome sequences of Streptococcus thermophilus strains MTH17CL396 and M17PTZA496 isolated from Fontina cheese in Valle d'Aosta region (Italy).</title>
        <authorList>
            <person name="Treu L."/>
            <person name="Giacomini A."/>
            <person name="Corich V."/>
            <person name="Vendramin V."/>
            <person name="Bovo B."/>
        </authorList>
    </citation>
    <scope>NUCLEOTIDE SEQUENCE [LARGE SCALE GENOMIC DNA]</scope>
    <source>
        <strain evidence="2">M17PTZA496</strain>
    </source>
</reference>
<evidence type="ECO:0000313" key="1">
    <source>
        <dbReference type="EMBL" id="ETW91064.1"/>
    </source>
</evidence>
<comment type="caution">
    <text evidence="1">The sequence shown here is derived from an EMBL/GenBank/DDBJ whole genome shotgun (WGS) entry which is preliminary data.</text>
</comment>
<evidence type="ECO:0000313" key="2">
    <source>
        <dbReference type="Proteomes" id="UP000024559"/>
    </source>
</evidence>
<dbReference type="PATRIC" id="fig|1433289.7.peg.595"/>